<accession>A0A0K8SR20</accession>
<feature type="non-terminal residue" evidence="2">
    <location>
        <position position="1"/>
    </location>
</feature>
<protein>
    <submittedName>
        <fullName evidence="2">Uncharacterized protein</fullName>
    </submittedName>
</protein>
<feature type="region of interest" description="Disordered" evidence="1">
    <location>
        <begin position="182"/>
        <end position="201"/>
    </location>
</feature>
<proteinExistence type="predicted"/>
<reference evidence="2" key="1">
    <citation type="submission" date="2014-09" db="EMBL/GenBank/DDBJ databases">
        <authorList>
            <person name="Magalhaes I.L.F."/>
            <person name="Oliveira U."/>
            <person name="Santos F.R."/>
            <person name="Vidigal T.H.D.A."/>
            <person name="Brescovit A.D."/>
            <person name="Santos A.J."/>
        </authorList>
    </citation>
    <scope>NUCLEOTIDE SEQUENCE</scope>
</reference>
<feature type="region of interest" description="Disordered" evidence="1">
    <location>
        <begin position="339"/>
        <end position="382"/>
    </location>
</feature>
<sequence>FSSSDSESEEPDENFPVSREYETYGILYDMSNHINKVPEMFTRRTEAARTSAAARPDSPQDLESRLKYYHNLCNRSLSPEVHGVSPAERAELRELEESISQMLIDIRREESLFYSDKTEETDTIKRRPKPKKDVRDDEYKKINEDGEMALKEIESHISKLLQDVEKEEREVMGSLRRDFKKSTEKLNEDAPSPWDMINATTNPEGTAEVSYVRFRESSCTPSPVESSSTSEDEYEVVPRVELNIGNRLGRSTIDISVKHSPATRRKSTRMNASKRSLNRSLPSLKSSSMSLIWRDHNSSECLLEGPTIWQSSSVEYISPPQRIDPGSGYCVWSYPSEEEYGDSIKTEQEVKQTVETHRRERDEESQEGAYGFSDSKTKGTKK</sequence>
<name>A0A0K8SR20_LYGHE</name>
<evidence type="ECO:0000313" key="2">
    <source>
        <dbReference type="EMBL" id="JAG55671.1"/>
    </source>
</evidence>
<feature type="compositionally biased region" description="Basic and acidic residues" evidence="1">
    <location>
        <begin position="342"/>
        <end position="362"/>
    </location>
</feature>
<dbReference type="EMBL" id="GBRD01010153">
    <property type="protein sequence ID" value="JAG55671.1"/>
    <property type="molecule type" value="Transcribed_RNA"/>
</dbReference>
<organism evidence="2">
    <name type="scientific">Lygus hesperus</name>
    <name type="common">Western plant bug</name>
    <dbReference type="NCBI Taxonomy" id="30085"/>
    <lineage>
        <taxon>Eukaryota</taxon>
        <taxon>Metazoa</taxon>
        <taxon>Ecdysozoa</taxon>
        <taxon>Arthropoda</taxon>
        <taxon>Hexapoda</taxon>
        <taxon>Insecta</taxon>
        <taxon>Pterygota</taxon>
        <taxon>Neoptera</taxon>
        <taxon>Paraneoptera</taxon>
        <taxon>Hemiptera</taxon>
        <taxon>Heteroptera</taxon>
        <taxon>Panheteroptera</taxon>
        <taxon>Cimicomorpha</taxon>
        <taxon>Miridae</taxon>
        <taxon>Mirini</taxon>
        <taxon>Lygus</taxon>
    </lineage>
</organism>
<dbReference type="EMBL" id="GBRD01010150">
    <property type="protein sequence ID" value="JAG55674.1"/>
    <property type="molecule type" value="Transcribed_RNA"/>
</dbReference>
<evidence type="ECO:0000256" key="1">
    <source>
        <dbReference type="SAM" id="MobiDB-lite"/>
    </source>
</evidence>
<feature type="region of interest" description="Disordered" evidence="1">
    <location>
        <begin position="117"/>
        <end position="137"/>
    </location>
</feature>
<dbReference type="AlphaFoldDB" id="A0A0K8SR20"/>